<evidence type="ECO:0000256" key="3">
    <source>
        <dbReference type="ARBA" id="ARBA00022692"/>
    </source>
</evidence>
<name>A0A8B7NY42_HYAAZ</name>
<feature type="transmembrane region" description="Helical" evidence="7">
    <location>
        <begin position="89"/>
        <end position="109"/>
    </location>
</feature>
<proteinExistence type="inferred from homology"/>
<feature type="transmembrane region" description="Helical" evidence="7">
    <location>
        <begin position="121"/>
        <end position="143"/>
    </location>
</feature>
<evidence type="ECO:0000256" key="2">
    <source>
        <dbReference type="ARBA" id="ARBA00010970"/>
    </source>
</evidence>
<feature type="region of interest" description="Disordered" evidence="6">
    <location>
        <begin position="338"/>
        <end position="486"/>
    </location>
</feature>
<evidence type="ECO:0000256" key="7">
    <source>
        <dbReference type="SAM" id="Phobius"/>
    </source>
</evidence>
<evidence type="ECO:0000313" key="9">
    <source>
        <dbReference type="RefSeq" id="XP_018018662.1"/>
    </source>
</evidence>
<dbReference type="GeneID" id="108675181"/>
<dbReference type="KEGG" id="hazt:108675181"/>
<sequence>MKHLITEIMKGIVLGFWHSLRGFYRWYSYDQPKLGIASQRRDGSELDTSTHQTSQPLTSLALKKLHSKEQHHTSSADATNKKPKLGTTLYVTMSYNIPLVLGYVVWAVLKVLPYRLVSSDYFFFCNLLNIFMQLCLFLSRLLFAKLINVLLQNQTADHVYKQALGRTRATGYARTGSDLYATLQLQIIYYLSLSVASMMLAWFGVIGHVVSVFLSTPYWSLYSFDYCWYYLGVPFQDRLTYIERNWPYFVGFGLPLALIDIFMHPLFSSSLPLFLLPFFIISAVEATALGNKDLVFSGSALHFFSLPIWLSDALHGGLVDLPRVVQRCVRWYLGAAPATTGRSSSQDSTSRASTPLHPSTRDVSRSSHSSSVRRSVTPDVSVGAGGRRPPDSRGGVRTPLVEESPPEAPAARPLTPSQHLKVASWLRESAAAPQGAQSSDASPWLRAASSAPRPPPSLSSTLTAATAVAPTARRRNLRSPTGQDLY</sequence>
<feature type="transmembrane region" description="Helical" evidence="7">
    <location>
        <begin position="187"/>
        <end position="210"/>
    </location>
</feature>
<dbReference type="CTD" id="10010"/>
<feature type="transmembrane region" description="Helical" evidence="7">
    <location>
        <begin position="245"/>
        <end position="267"/>
    </location>
</feature>
<gene>
    <name evidence="9" type="primary">LOC108675181</name>
</gene>
<dbReference type="GO" id="GO:0016236">
    <property type="term" value="P:macroautophagy"/>
    <property type="evidence" value="ECO:0007669"/>
    <property type="project" value="TreeGrafter"/>
</dbReference>
<evidence type="ECO:0000256" key="6">
    <source>
        <dbReference type="SAM" id="MobiDB-lite"/>
    </source>
</evidence>
<keyword evidence="3 7" id="KW-0812">Transmembrane</keyword>
<dbReference type="AlphaFoldDB" id="A0A8B7NY42"/>
<dbReference type="PANTHER" id="PTHR21389">
    <property type="entry name" value="P53 INDUCED PROTEIN"/>
    <property type="match status" value="1"/>
</dbReference>
<dbReference type="InterPro" id="IPR059112">
    <property type="entry name" value="CysZ/EI24"/>
</dbReference>
<comment type="subcellular location">
    <subcellularLocation>
        <location evidence="1">Membrane</location>
        <topology evidence="1">Multi-pass membrane protein</topology>
    </subcellularLocation>
</comment>
<keyword evidence="8" id="KW-1185">Reference proteome</keyword>
<dbReference type="RefSeq" id="XP_018018662.1">
    <property type="nucleotide sequence ID" value="XM_018163173.2"/>
</dbReference>
<protein>
    <submittedName>
        <fullName evidence="9">Uncharacterized protein LOC108675181</fullName>
    </submittedName>
</protein>
<feature type="compositionally biased region" description="Low complexity" evidence="6">
    <location>
        <begin position="441"/>
        <end position="451"/>
    </location>
</feature>
<dbReference type="GO" id="GO:0005783">
    <property type="term" value="C:endoplasmic reticulum"/>
    <property type="evidence" value="ECO:0007669"/>
    <property type="project" value="TreeGrafter"/>
</dbReference>
<accession>A0A8B7NY42</accession>
<evidence type="ECO:0000256" key="5">
    <source>
        <dbReference type="ARBA" id="ARBA00023136"/>
    </source>
</evidence>
<dbReference type="OMA" id="CKDAPTK"/>
<feature type="compositionally biased region" description="Low complexity" evidence="6">
    <location>
        <begin position="458"/>
        <end position="471"/>
    </location>
</feature>
<evidence type="ECO:0000256" key="1">
    <source>
        <dbReference type="ARBA" id="ARBA00004141"/>
    </source>
</evidence>
<feature type="compositionally biased region" description="Low complexity" evidence="6">
    <location>
        <begin position="366"/>
        <end position="375"/>
    </location>
</feature>
<reference evidence="9" key="1">
    <citation type="submission" date="2025-08" db="UniProtKB">
        <authorList>
            <consortium name="RefSeq"/>
        </authorList>
    </citation>
    <scope>IDENTIFICATION</scope>
    <source>
        <tissue evidence="9">Whole organism</tissue>
    </source>
</reference>
<evidence type="ECO:0000313" key="8">
    <source>
        <dbReference type="Proteomes" id="UP000694843"/>
    </source>
</evidence>
<evidence type="ECO:0000256" key="4">
    <source>
        <dbReference type="ARBA" id="ARBA00022989"/>
    </source>
</evidence>
<dbReference type="Proteomes" id="UP000694843">
    <property type="component" value="Unplaced"/>
</dbReference>
<dbReference type="GO" id="GO:0016020">
    <property type="term" value="C:membrane"/>
    <property type="evidence" value="ECO:0007669"/>
    <property type="project" value="UniProtKB-SubCell"/>
</dbReference>
<dbReference type="OrthoDB" id="266518at2759"/>
<dbReference type="Pfam" id="PF07264">
    <property type="entry name" value="EI24"/>
    <property type="match status" value="1"/>
</dbReference>
<comment type="similarity">
    <text evidence="2">Belongs to the EI24 family.</text>
</comment>
<keyword evidence="4 7" id="KW-1133">Transmembrane helix</keyword>
<dbReference type="PANTHER" id="PTHR21389:SF0">
    <property type="entry name" value="ETOPOSIDE-INDUCED PROTEIN 2.4 HOMOLOG"/>
    <property type="match status" value="1"/>
</dbReference>
<feature type="compositionally biased region" description="Low complexity" evidence="6">
    <location>
        <begin position="339"/>
        <end position="354"/>
    </location>
</feature>
<keyword evidence="5 7" id="KW-0472">Membrane</keyword>
<feature type="transmembrane region" description="Helical" evidence="7">
    <location>
        <begin position="216"/>
        <end position="233"/>
    </location>
</feature>
<organism evidence="8 9">
    <name type="scientific">Hyalella azteca</name>
    <name type="common">Amphipod</name>
    <dbReference type="NCBI Taxonomy" id="294128"/>
    <lineage>
        <taxon>Eukaryota</taxon>
        <taxon>Metazoa</taxon>
        <taxon>Ecdysozoa</taxon>
        <taxon>Arthropoda</taxon>
        <taxon>Crustacea</taxon>
        <taxon>Multicrustacea</taxon>
        <taxon>Malacostraca</taxon>
        <taxon>Eumalacostraca</taxon>
        <taxon>Peracarida</taxon>
        <taxon>Amphipoda</taxon>
        <taxon>Senticaudata</taxon>
        <taxon>Talitrida</taxon>
        <taxon>Talitroidea</taxon>
        <taxon>Hyalellidae</taxon>
        <taxon>Hyalella</taxon>
    </lineage>
</organism>